<dbReference type="EMBL" id="ABYO01000049">
    <property type="protein sequence ID" value="EEI86875.1"/>
    <property type="molecule type" value="Genomic_DNA"/>
</dbReference>
<sequence length="56" mass="6147">MCLTVRLKKPNSESDMHLRIDRNASEPLVQQIVAGVSGWIRGNRVRAGTADSVDTP</sequence>
<comment type="caution">
    <text evidence="1">The sequence shown here is derived from an EMBL/GenBank/DDBJ whole genome shotgun (WGS) entry which is preliminary data.</text>
</comment>
<feature type="non-terminal residue" evidence="1">
    <location>
        <position position="56"/>
    </location>
</feature>
<dbReference type="HOGENOM" id="CLU_3018591_0_0_9"/>
<dbReference type="Proteomes" id="UP000005984">
    <property type="component" value="Unassembled WGS sequence"/>
</dbReference>
<proteinExistence type="predicted"/>
<keyword evidence="2" id="KW-1185">Reference proteome</keyword>
<reference evidence="1 2" key="1">
    <citation type="submission" date="2008-10" db="EMBL/GenBank/DDBJ databases">
        <authorList>
            <person name="Qin X."/>
            <person name="Bachman B."/>
            <person name="Battles P."/>
            <person name="Bell A."/>
            <person name="Bess C."/>
            <person name="Bickham C."/>
            <person name="Chaboub L."/>
            <person name="Chen D."/>
            <person name="Coyle M."/>
            <person name="Deiros D.R."/>
            <person name="Dinh H."/>
            <person name="Forbes L."/>
            <person name="Fowler G."/>
            <person name="Francisco L."/>
            <person name="Fu Q."/>
            <person name="Gubbala S."/>
            <person name="Hale W."/>
            <person name="Han Y."/>
            <person name="Hemphill L."/>
            <person name="Highlander S.K."/>
            <person name="Hirani K."/>
            <person name="Hogues M."/>
            <person name="Jackson L."/>
            <person name="Jakkamsetti A."/>
            <person name="Javaid M."/>
            <person name="Jiang H."/>
            <person name="Korchina V."/>
            <person name="Kovar C."/>
            <person name="Lara F."/>
            <person name="Lee S."/>
            <person name="Mata R."/>
            <person name="Mathew T."/>
            <person name="Moen C."/>
            <person name="Morales K."/>
            <person name="Munidasa M."/>
            <person name="Nazareth L."/>
            <person name="Ngo R."/>
            <person name="Nguyen L."/>
            <person name="Okwuonu G."/>
            <person name="Ongeri F."/>
            <person name="Patil S."/>
            <person name="Petrosino J."/>
            <person name="Pham C."/>
            <person name="Pham P."/>
            <person name="Pu L.-L."/>
            <person name="Puazo M."/>
            <person name="Raj R."/>
            <person name="Reid J."/>
            <person name="Rouhana J."/>
            <person name="Saada N."/>
            <person name="Shang Y."/>
            <person name="Simmons D."/>
            <person name="Thornton R."/>
            <person name="Warren J."/>
            <person name="Weissenberger G."/>
            <person name="Zhang J."/>
            <person name="Zhang L."/>
            <person name="Zhou C."/>
            <person name="Zhu D."/>
            <person name="Muzny D."/>
            <person name="Worley K."/>
            <person name="Gibbs R."/>
        </authorList>
    </citation>
    <scope>NUCLEOTIDE SEQUENCE [LARGE SCALE GENOMIC DNA]</scope>
    <source>
        <strain evidence="1 2">ATCC 51172</strain>
    </source>
</reference>
<accession>C2BDZ1</accession>
<name>C2BDZ1_9FIRM</name>
<protein>
    <submittedName>
        <fullName evidence="1">Uncharacterized protein</fullName>
    </submittedName>
</protein>
<evidence type="ECO:0000313" key="2">
    <source>
        <dbReference type="Proteomes" id="UP000005984"/>
    </source>
</evidence>
<dbReference type="eggNOG" id="COG1167">
    <property type="taxonomic scope" value="Bacteria"/>
</dbReference>
<organism evidence="1 2">
    <name type="scientific">Anaerococcus lactolyticus ATCC 51172</name>
    <dbReference type="NCBI Taxonomy" id="525254"/>
    <lineage>
        <taxon>Bacteria</taxon>
        <taxon>Bacillati</taxon>
        <taxon>Bacillota</taxon>
        <taxon>Tissierellia</taxon>
        <taxon>Tissierellales</taxon>
        <taxon>Peptoniphilaceae</taxon>
        <taxon>Anaerococcus</taxon>
    </lineage>
</organism>
<evidence type="ECO:0000313" key="1">
    <source>
        <dbReference type="EMBL" id="EEI86875.1"/>
    </source>
</evidence>
<dbReference type="AlphaFoldDB" id="C2BDZ1"/>
<gene>
    <name evidence="1" type="ORF">HMPREF0072_0561</name>
</gene>